<dbReference type="Gene3D" id="3.90.180.10">
    <property type="entry name" value="Medium-chain alcohol dehydrogenases, catalytic domain"/>
    <property type="match status" value="1"/>
</dbReference>
<dbReference type="Proteomes" id="UP001241926">
    <property type="component" value="Unassembled WGS sequence"/>
</dbReference>
<evidence type="ECO:0000256" key="2">
    <source>
        <dbReference type="ARBA" id="ARBA00022450"/>
    </source>
</evidence>
<feature type="active site" description="Proton acceptor; for dehydratase activity" evidence="8">
    <location>
        <position position="2122"/>
    </location>
</feature>
<feature type="active site" description="Proton acceptor; for dehydratase activity" evidence="8">
    <location>
        <position position="81"/>
    </location>
</feature>
<feature type="region of interest" description="N-terminal hotdog fold" evidence="8">
    <location>
        <begin position="49"/>
        <end position="174"/>
    </location>
</feature>
<dbReference type="InterPro" id="IPR009081">
    <property type="entry name" value="PP-bd_ACP"/>
</dbReference>
<feature type="region of interest" description="C-terminal hotdog fold" evidence="8">
    <location>
        <begin position="186"/>
        <end position="319"/>
    </location>
</feature>
<dbReference type="Pfam" id="PF08659">
    <property type="entry name" value="KR"/>
    <property type="match status" value="2"/>
</dbReference>
<keyword evidence="3" id="KW-0597">Phosphoprotein</keyword>
<dbReference type="InterPro" id="IPR013968">
    <property type="entry name" value="PKS_KR"/>
</dbReference>
<dbReference type="SUPFAM" id="SSF51735">
    <property type="entry name" value="NAD(P)-binding Rossmann-fold domains"/>
    <property type="match status" value="5"/>
</dbReference>
<dbReference type="PROSITE" id="PS52019">
    <property type="entry name" value="PKS_MFAS_DH"/>
    <property type="match status" value="2"/>
</dbReference>
<dbReference type="InterPro" id="IPR014031">
    <property type="entry name" value="Ketoacyl_synth_C"/>
</dbReference>
<dbReference type="InterPro" id="IPR016035">
    <property type="entry name" value="Acyl_Trfase/lysoPLipase"/>
</dbReference>
<dbReference type="InterPro" id="IPR055123">
    <property type="entry name" value="SpnB-like_Rossmann"/>
</dbReference>
<dbReference type="Pfam" id="PF22953">
    <property type="entry name" value="SpnB_Rossmann"/>
    <property type="match status" value="2"/>
</dbReference>
<dbReference type="Pfam" id="PF08240">
    <property type="entry name" value="ADH_N"/>
    <property type="match status" value="1"/>
</dbReference>
<evidence type="ECO:0000259" key="11">
    <source>
        <dbReference type="PROSITE" id="PS52019"/>
    </source>
</evidence>
<dbReference type="InterPro" id="IPR036291">
    <property type="entry name" value="NAD(P)-bd_dom_sf"/>
</dbReference>
<dbReference type="InterPro" id="IPR032821">
    <property type="entry name" value="PKS_assoc"/>
</dbReference>
<dbReference type="PROSITE" id="PS00606">
    <property type="entry name" value="KS3_1"/>
    <property type="match status" value="1"/>
</dbReference>
<keyword evidence="7" id="KW-0012">Acyltransferase</keyword>
<dbReference type="Pfam" id="PF00109">
    <property type="entry name" value="ketoacyl-synt"/>
    <property type="match status" value="1"/>
</dbReference>
<keyword evidence="13" id="KW-1185">Reference proteome</keyword>
<dbReference type="Pfam" id="PF13602">
    <property type="entry name" value="ADH_zinc_N_2"/>
    <property type="match status" value="1"/>
</dbReference>
<dbReference type="SMART" id="SM00827">
    <property type="entry name" value="PKS_AT"/>
    <property type="match status" value="1"/>
</dbReference>
<dbReference type="InterPro" id="IPR020841">
    <property type="entry name" value="PKS_Beta-ketoAc_synthase_dom"/>
</dbReference>
<dbReference type="InterPro" id="IPR016036">
    <property type="entry name" value="Malonyl_transacylase_ACP-bd"/>
</dbReference>
<dbReference type="InterPro" id="IPR036736">
    <property type="entry name" value="ACP-like_sf"/>
</dbReference>
<evidence type="ECO:0000313" key="12">
    <source>
        <dbReference type="EMBL" id="MDL2082186.1"/>
    </source>
</evidence>
<reference evidence="12 13" key="1">
    <citation type="submission" date="2023-05" db="EMBL/GenBank/DDBJ databases">
        <title>Streptomyces fuscus sp. nov., a brown-black pigment producing actinomyces isolated from dry sand of Sea duck farm.</title>
        <authorList>
            <person name="Xie J."/>
            <person name="Shen N."/>
        </authorList>
    </citation>
    <scope>NUCLEOTIDE SEQUENCE [LARGE SCALE GENOMIC DNA]</scope>
    <source>
        <strain evidence="12 13">GXMU-J15</strain>
    </source>
</reference>
<dbReference type="PROSITE" id="PS52004">
    <property type="entry name" value="KS3_2"/>
    <property type="match status" value="1"/>
</dbReference>
<dbReference type="SUPFAM" id="SSF53901">
    <property type="entry name" value="Thiolase-like"/>
    <property type="match status" value="1"/>
</dbReference>
<dbReference type="Gene3D" id="1.10.1200.10">
    <property type="entry name" value="ACP-like"/>
    <property type="match status" value="2"/>
</dbReference>
<dbReference type="InterPro" id="IPR057326">
    <property type="entry name" value="KR_dom"/>
</dbReference>
<dbReference type="SUPFAM" id="SSF55048">
    <property type="entry name" value="Probable ACP-binding domain of malonyl-CoA ACP transacylase"/>
    <property type="match status" value="1"/>
</dbReference>
<dbReference type="InterPro" id="IPR020843">
    <property type="entry name" value="ER"/>
</dbReference>
<evidence type="ECO:0000256" key="1">
    <source>
        <dbReference type="ARBA" id="ARBA00004792"/>
    </source>
</evidence>
<evidence type="ECO:0000256" key="4">
    <source>
        <dbReference type="ARBA" id="ARBA00022679"/>
    </source>
</evidence>
<dbReference type="SMART" id="SM00829">
    <property type="entry name" value="PKS_ER"/>
    <property type="match status" value="1"/>
</dbReference>
<feature type="active site" description="Proton donor; for dehydratase activity" evidence="8">
    <location>
        <position position="2289"/>
    </location>
</feature>
<accession>A0ABT7JBE4</accession>
<evidence type="ECO:0000256" key="8">
    <source>
        <dbReference type="PROSITE-ProRule" id="PRU01363"/>
    </source>
</evidence>
<dbReference type="CDD" id="cd05195">
    <property type="entry name" value="enoyl_red"/>
    <property type="match status" value="1"/>
</dbReference>
<dbReference type="Pfam" id="PF00550">
    <property type="entry name" value="PP-binding"/>
    <property type="match status" value="2"/>
</dbReference>
<dbReference type="InterPro" id="IPR016039">
    <property type="entry name" value="Thiolase-like"/>
</dbReference>
<dbReference type="Gene3D" id="3.30.70.3290">
    <property type="match status" value="2"/>
</dbReference>
<dbReference type="EMBL" id="JASJUS010000085">
    <property type="protein sequence ID" value="MDL2082186.1"/>
    <property type="molecule type" value="Genomic_DNA"/>
</dbReference>
<dbReference type="SMART" id="SM00826">
    <property type="entry name" value="PKS_DH"/>
    <property type="match status" value="2"/>
</dbReference>
<dbReference type="Pfam" id="PF14765">
    <property type="entry name" value="PS-DH"/>
    <property type="match status" value="2"/>
</dbReference>
<dbReference type="Gene3D" id="3.40.47.10">
    <property type="match status" value="1"/>
</dbReference>
<dbReference type="PROSITE" id="PS00012">
    <property type="entry name" value="PHOSPHOPANTETHEINE"/>
    <property type="match status" value="1"/>
</dbReference>
<protein>
    <submittedName>
        <fullName evidence="12">SDR family NAD(P)-dependent oxidoreductase</fullName>
    </submittedName>
</protein>
<evidence type="ECO:0000256" key="7">
    <source>
        <dbReference type="ARBA" id="ARBA00023315"/>
    </source>
</evidence>
<dbReference type="InterPro" id="IPR042104">
    <property type="entry name" value="PKS_dehydratase_sf"/>
</dbReference>
<dbReference type="InterPro" id="IPR050091">
    <property type="entry name" value="PKS_NRPS_Biosynth_Enz"/>
</dbReference>
<evidence type="ECO:0000313" key="13">
    <source>
        <dbReference type="Proteomes" id="UP001241926"/>
    </source>
</evidence>
<comment type="pathway">
    <text evidence="1">Antibiotic biosynthesis.</text>
</comment>
<dbReference type="InterPro" id="IPR020807">
    <property type="entry name" value="PKS_DH"/>
</dbReference>
<dbReference type="InterPro" id="IPR006162">
    <property type="entry name" value="Ppantetheine_attach_site"/>
</dbReference>
<dbReference type="InterPro" id="IPR013154">
    <property type="entry name" value="ADH-like_N"/>
</dbReference>
<dbReference type="InterPro" id="IPR002364">
    <property type="entry name" value="Quin_OxRdtase/zeta-crystal_CS"/>
</dbReference>
<evidence type="ECO:0000259" key="10">
    <source>
        <dbReference type="PROSITE" id="PS52004"/>
    </source>
</evidence>
<dbReference type="InterPro" id="IPR049552">
    <property type="entry name" value="PKS_DH_N"/>
</dbReference>
<dbReference type="PROSITE" id="PS50075">
    <property type="entry name" value="CARRIER"/>
    <property type="match status" value="2"/>
</dbReference>
<feature type="region of interest" description="C-terminal hotdog fold" evidence="8">
    <location>
        <begin position="2228"/>
        <end position="2364"/>
    </location>
</feature>
<keyword evidence="4" id="KW-0808">Transferase</keyword>
<comment type="caution">
    <text evidence="12">The sequence shown here is derived from an EMBL/GenBank/DDBJ whole genome shotgun (WGS) entry which is preliminary data.</text>
</comment>
<feature type="domain" description="Carrier" evidence="9">
    <location>
        <begin position="1092"/>
        <end position="1167"/>
    </location>
</feature>
<dbReference type="Pfam" id="PF16197">
    <property type="entry name" value="KAsynt_C_assoc"/>
    <property type="match status" value="1"/>
</dbReference>
<dbReference type="CDD" id="cd00833">
    <property type="entry name" value="PKS"/>
    <property type="match status" value="1"/>
</dbReference>
<dbReference type="SUPFAM" id="SSF52151">
    <property type="entry name" value="FabD/lysophospholipase-like"/>
    <property type="match status" value="1"/>
</dbReference>
<dbReference type="SMART" id="SM00823">
    <property type="entry name" value="PKS_PP"/>
    <property type="match status" value="2"/>
</dbReference>
<feature type="domain" description="Carrier" evidence="9">
    <location>
        <begin position="2814"/>
        <end position="2863"/>
    </location>
</feature>
<dbReference type="InterPro" id="IPR011032">
    <property type="entry name" value="GroES-like_sf"/>
</dbReference>
<feature type="non-terminal residue" evidence="12">
    <location>
        <position position="2863"/>
    </location>
</feature>
<dbReference type="InterPro" id="IPR018201">
    <property type="entry name" value="Ketoacyl_synth_AS"/>
</dbReference>
<dbReference type="InterPro" id="IPR014030">
    <property type="entry name" value="Ketoacyl_synth_N"/>
</dbReference>
<dbReference type="Gene3D" id="3.40.366.10">
    <property type="entry name" value="Malonyl-Coenzyme A Acyl Carrier Protein, domain 2"/>
    <property type="match status" value="1"/>
</dbReference>
<dbReference type="InterPro" id="IPR001227">
    <property type="entry name" value="Ac_transferase_dom_sf"/>
</dbReference>
<gene>
    <name evidence="12" type="ORF">QNN03_37830</name>
</gene>
<keyword evidence="6" id="KW-0511">Multifunctional enzyme</keyword>
<evidence type="ECO:0000256" key="3">
    <source>
        <dbReference type="ARBA" id="ARBA00022553"/>
    </source>
</evidence>
<evidence type="ECO:0000259" key="9">
    <source>
        <dbReference type="PROSITE" id="PS50075"/>
    </source>
</evidence>
<proteinExistence type="predicted"/>
<dbReference type="InterPro" id="IPR049551">
    <property type="entry name" value="PKS_DH_C"/>
</dbReference>
<evidence type="ECO:0000256" key="5">
    <source>
        <dbReference type="ARBA" id="ARBA00023194"/>
    </source>
</evidence>
<organism evidence="12 13">
    <name type="scientific">Streptomyces fuscus</name>
    <dbReference type="NCBI Taxonomy" id="3048495"/>
    <lineage>
        <taxon>Bacteria</taxon>
        <taxon>Bacillati</taxon>
        <taxon>Actinomycetota</taxon>
        <taxon>Actinomycetes</taxon>
        <taxon>Kitasatosporales</taxon>
        <taxon>Streptomycetaceae</taxon>
        <taxon>Streptomyces</taxon>
    </lineage>
</organism>
<dbReference type="PANTHER" id="PTHR43775">
    <property type="entry name" value="FATTY ACID SYNTHASE"/>
    <property type="match status" value="1"/>
</dbReference>
<feature type="domain" description="PKS/mFAS DH" evidence="11">
    <location>
        <begin position="49"/>
        <end position="319"/>
    </location>
</feature>
<dbReference type="PROSITE" id="PS01162">
    <property type="entry name" value="QOR_ZETA_CRYSTAL"/>
    <property type="match status" value="1"/>
</dbReference>
<dbReference type="Gene3D" id="3.10.129.110">
    <property type="entry name" value="Polyketide synthase dehydratase"/>
    <property type="match status" value="2"/>
</dbReference>
<dbReference type="InterPro" id="IPR014043">
    <property type="entry name" value="Acyl_transferase_dom"/>
</dbReference>
<dbReference type="SMART" id="SM01294">
    <property type="entry name" value="PKS_PP_betabranch"/>
    <property type="match status" value="1"/>
</dbReference>
<dbReference type="SMART" id="SM00825">
    <property type="entry name" value="PKS_KS"/>
    <property type="match status" value="1"/>
</dbReference>
<dbReference type="PANTHER" id="PTHR43775:SF51">
    <property type="entry name" value="INACTIVE PHENOLPHTHIOCEROL SYNTHESIS POLYKETIDE SYNTHASE TYPE I PKS1-RELATED"/>
    <property type="match status" value="1"/>
</dbReference>
<dbReference type="Pfam" id="PF02801">
    <property type="entry name" value="Ketoacyl-synt_C"/>
    <property type="match status" value="1"/>
</dbReference>
<feature type="domain" description="Ketosynthase family 3 (KS3)" evidence="10">
    <location>
        <begin position="1194"/>
        <end position="1620"/>
    </location>
</feature>
<dbReference type="SUPFAM" id="SSF50129">
    <property type="entry name" value="GroES-like"/>
    <property type="match status" value="1"/>
</dbReference>
<dbReference type="Pfam" id="PF00698">
    <property type="entry name" value="Acyl_transf_1"/>
    <property type="match status" value="1"/>
</dbReference>
<dbReference type="Pfam" id="PF21089">
    <property type="entry name" value="PKS_DH_N"/>
    <property type="match status" value="2"/>
</dbReference>
<feature type="domain" description="PKS/mFAS DH" evidence="11">
    <location>
        <begin position="2090"/>
        <end position="2364"/>
    </location>
</feature>
<feature type="region of interest" description="N-terminal hotdog fold" evidence="8">
    <location>
        <begin position="2090"/>
        <end position="2215"/>
    </location>
</feature>
<dbReference type="InterPro" id="IPR020806">
    <property type="entry name" value="PKS_PP-bd"/>
</dbReference>
<dbReference type="Gene3D" id="3.40.50.11460">
    <property type="match status" value="1"/>
</dbReference>
<dbReference type="InterPro" id="IPR049900">
    <property type="entry name" value="PKS_mFAS_DH"/>
</dbReference>
<keyword evidence="2" id="KW-0596">Phosphopantetheine</keyword>
<dbReference type="Gene3D" id="3.40.50.720">
    <property type="entry name" value="NAD(P)-binding Rossmann-like Domain"/>
    <property type="match status" value="2"/>
</dbReference>
<keyword evidence="5" id="KW-0045">Antibiotic biosynthesis</keyword>
<evidence type="ECO:0000256" key="6">
    <source>
        <dbReference type="ARBA" id="ARBA00023268"/>
    </source>
</evidence>
<name>A0ABT7JBE4_9ACTN</name>
<dbReference type="CDD" id="cd08956">
    <property type="entry name" value="KR_3_FAS_SDR_x"/>
    <property type="match status" value="2"/>
</dbReference>
<feature type="active site" description="Proton donor; for dehydratase activity" evidence="8">
    <location>
        <position position="243"/>
    </location>
</feature>
<dbReference type="SUPFAM" id="SSF47336">
    <property type="entry name" value="ACP-like"/>
    <property type="match status" value="2"/>
</dbReference>
<sequence>MNWAAFFEGRNPHRVDLPTYAFQRDHYWLLDDAAAAGDPVGLGLGEAGHPLLGAAVPLAGGDGVLLAGRLSTRTHPWLADHAVAGNVLLPGTAFVELAVRAGDEVGCASVRELALQAPLVVPEQGGVQVQVVVGGAEAGGQRSVVVYSRPEELGPDAPWTAHAEGVLAEAPVTASTDFGEWPPADAEDVDVSGFYAEAAAAGYGYGPAFQGLTALWRRGEEVYAEVELADEAGAYGVHPALLDSALHALLASSELGGELRLPFLWEGVSLLASGASAARVRMAPRGEDTVSVELSDASGAPLAVAQSLRLRPVAPEQLGTAIPDSLYRLEWQPAPTADAGPVHVTRYAGIDDALAALDAGDTAPEVALVEVGGGESAAGTTADVLALLQGWLGEERFAGARLVVVTRGAVATDAGDVVDLAAAPVWGLVRSAQSENPGRLVLVDLDPQAEGDQDSAERAALATDEPQVAVRAGRVLVPRLVRAAREQLTPPVDAAAWRLDTSGTGTLDGLAPVAAPGATAPLEAGQIRIAVRAAGVNFRDVLMSLGMYPGRPVLGSEAAGVVLEVGEDVTDLAPGDRVMGLVMESFGPVAVADARVVVPVPDGWSFEQAATVPVVFLTAYYGLVDLGGLQQGETVLVHAGAGGVGMAAIQLARHLGARVLATASPGKWDVLRGLGLTDDQLASSRDLGFRGAFDGQRVDVVLNSLAGEFVDASVDLLAPGGRFLEMGKTDVRDPERFDAVRYTAFDMLDAGPVRIGEMLRTLMELFASGALEPLPVRAWDVRRAREAFRYMSQARHVGKVALTMPVPLDPDGTVLITGGTGTLGGLVARHLVTGHGVRNLLLTSRRGGEAPGVAELVAELEELGATVHVAACDAADRAQLAALLDGRRLTGVVHAAGVLADGLVTSLTPDQLASVWRPKAEAAVHLDELTRDADLAFFVLYSSVSAVLGGAGQANYAAANTFLDALAHHRRADGRPATSLAWGLWEQASAMTGELDRTDRQRMRRMGLAPMPSAEGLALLDRALASADPALVPARLDLGGLRGAESVPAVLSGLVRTAPARRTADASSPADRDAGASLADRLAGLGRDERERRLVELVRGQVAAVLGHASQESVDAGRSFKEQGFDSLTAVELRNRLVAATGLRLPTGLVFDHPTPVRVAAYLQAELWGAADERGTAALAPVAATAGSRGTAADEPIAIVGMACRYPGGVASPEDLWRLVTDGTDAIGDFPADRGWDLDGLYHPDPDHPGTSYTRRGGFLHDAAEFDPHAFGIAPREALAMDPQQRLLLETSWEAIERAGIAIGSLKGSNSGVFVGAGYPSYLVDLERTPDAVEGFSLTGNAASVVSGRLSYTFGLEGPAVTVDTACSSSLVALHLAVQSLRNGECDLALAGGVTVMPSPGLFLEFSRQRGLAADGRCKPFAAAADGTGWAEGVGVLVVERLSDARAKGHRVLAVVRGSAINQDGASNGLTAPNGPSQQRVIRAALANSGLSPADVDVVEAHGTGTTLGDPIEADALLATYGQGRDDERPLWLGSVKSNIGHTQAAAGVAGVIKMVMALRAGVLPRTLHVDEPTPHVDWSVGGVRLLTEPLELRPEGRPGRAGVSAFGISGTNAHVVLEAAAEAEGAGPVVVSGPRGLSGSSVVPWLVSGRTAGALAEQAGRLAGVVGDPVDVGWGLWASRTALEHRAVVWGREAAELRAGLGALAAGGVAGNAVSGVVGSGSGVVFVFPGQGSQWVGMGRGLLKSSPVFAARIAECEAALSTYVDWSLTEVLRGDDDAWMRRVDMVQPVLWAVMVSLAAVWEAFGVEPAAVIGHSQGEIAAAAVVGALSLDDAARVVALRSAAIRDELAGRGGMLSLATGPELAAEWVAPYGDRVSVAVYNGPDATVVAGDPEALDEIAAAAEAEGVRARRVPVDYASHSAHVEDIRERLLDVLRPVSPEPSRVPLISTVTGEVLDTTLMDASYWYEGLRQPVRFTDAVREALSYGRFVEVSAHPVLTMGVQAIAEAAEKPVAVVGTLRRDEDEDARFLANAAELWVRGVDIDWSAVFSGRPVNAVELPTYAFQRERYWLTSGAGSADVSGAGLAAADHPFLGAAVSLAGDGGVALTGRLSLRSHPWLADHAVAGTVLFPGSGFVELAIRAGDEVGCGYLSELALQAPLVLTEETAVQLQVVLSAPDASGRRALTVHARPDDGGIETPWTTHAVGAVSPEAGSVPDGELAVWPPQGAEAVDVSDFYSAAGAAGYEYGPVFQGLRAVWRRGDEVFAEVGLGESERAGAARFGVHPALLDAALHAVLPVVGGSAVRLPFVWSGVSLSAVGASAVRVRLAPAGGDAVSVWVADAAGAPVAVVESLALRPVETGELAAAGREYLFRVEWAPVSAEGEPTWALLGEEDRYGLGGARFHGLTALAEAGVPSPVLWAAPVDALGDVLAMAQEWLADQRFADARLVVVTRGAVGGDSPDAAAVWGLIRSAEAENPGRFGLLDLDAGTDGVGGALAALVSGEWQVALRGGEVFAPRLVRAGGGVGVVAGFGDGAVLVTGGTGLLGGLVARHLVDVYGVRRLVLVSRRGVEASGAAELVAELADAGAVADVVACDVADREALAALLAEHPVTGVVHLAGALDDGVVTSLTPDRLNSVLRPKVDAAVNLHELTRDLDLSAFVLFSSAAGVFGTVGQANYAAANAYLDALAQKRRTEGLPALSLAWGLWADASGMTDGMTETDRARVTRQAMVPLTAAQGLAALDAALAYDDPHLVPVAFDRVALRTQADAGLLSPLLRALVPATVRRAVADTTDSGTPTLARRLLALPATEREPVALDAVRTHVASVLGHAGTALIGADRTFKELGFDSLLAVELRNRLGEAV</sequence>
<dbReference type="SMART" id="SM00822">
    <property type="entry name" value="PKS_KR"/>
    <property type="match status" value="2"/>
</dbReference>